<feature type="region of interest" description="Disordered" evidence="1">
    <location>
        <begin position="1"/>
        <end position="180"/>
    </location>
</feature>
<comment type="caution">
    <text evidence="2">The sequence shown here is derived from an EMBL/GenBank/DDBJ whole genome shotgun (WGS) entry which is preliminary data.</text>
</comment>
<reference evidence="3" key="1">
    <citation type="journal article" date="2019" name="Int. J. Syst. Evol. Microbiol.">
        <title>The Global Catalogue of Microorganisms (GCM) 10K type strain sequencing project: providing services to taxonomists for standard genome sequencing and annotation.</title>
        <authorList>
            <consortium name="The Broad Institute Genomics Platform"/>
            <consortium name="The Broad Institute Genome Sequencing Center for Infectious Disease"/>
            <person name="Wu L."/>
            <person name="Ma J."/>
        </authorList>
    </citation>
    <scope>NUCLEOTIDE SEQUENCE [LARGE SCALE GENOMIC DNA]</scope>
    <source>
        <strain evidence="3">JCM 4586</strain>
    </source>
</reference>
<keyword evidence="3" id="KW-1185">Reference proteome</keyword>
<feature type="compositionally biased region" description="Gly residues" evidence="1">
    <location>
        <begin position="126"/>
        <end position="135"/>
    </location>
</feature>
<organism evidence="2 3">
    <name type="scientific">Streptomyces hiroshimensis</name>
    <dbReference type="NCBI Taxonomy" id="66424"/>
    <lineage>
        <taxon>Bacteria</taxon>
        <taxon>Bacillati</taxon>
        <taxon>Actinomycetota</taxon>
        <taxon>Actinomycetes</taxon>
        <taxon>Kitasatosporales</taxon>
        <taxon>Streptomycetaceae</taxon>
        <taxon>Streptomyces</taxon>
    </lineage>
</organism>
<sequence>MPKATVPVVTGLPPELVSGTVTFSHQRRSSSSADRCDSPTVSRAGSGVCEGCPGREGGEPGEAGEGRGGFAGAAGPAVRGGLPVPVPESAPRPEPVPCGLPLLPDGDGGDGGDCGDCRDCGEEEVGGLGEPGAGEPGERPGERPEGGAAGKEWNSTPLSGGTAPPTGWEDEPGPAASEAT</sequence>
<feature type="compositionally biased region" description="Low complexity" evidence="1">
    <location>
        <begin position="73"/>
        <end position="83"/>
    </location>
</feature>
<protein>
    <submittedName>
        <fullName evidence="2">Uncharacterized protein</fullName>
    </submittedName>
</protein>
<feature type="compositionally biased region" description="Gly residues" evidence="1">
    <location>
        <begin position="60"/>
        <end position="72"/>
    </location>
</feature>
<accession>A0ABQ2YT50</accession>
<dbReference type="Proteomes" id="UP000659223">
    <property type="component" value="Unassembled WGS sequence"/>
</dbReference>
<dbReference type="EMBL" id="BMUT01000009">
    <property type="protein sequence ID" value="GGX93065.1"/>
    <property type="molecule type" value="Genomic_DNA"/>
</dbReference>
<feature type="compositionally biased region" description="Basic and acidic residues" evidence="1">
    <location>
        <begin position="136"/>
        <end position="145"/>
    </location>
</feature>
<gene>
    <name evidence="2" type="ORF">GCM10010324_43730</name>
</gene>
<name>A0ABQ2YT50_9ACTN</name>
<evidence type="ECO:0000256" key="1">
    <source>
        <dbReference type="SAM" id="MobiDB-lite"/>
    </source>
</evidence>
<evidence type="ECO:0000313" key="3">
    <source>
        <dbReference type="Proteomes" id="UP000659223"/>
    </source>
</evidence>
<evidence type="ECO:0000313" key="2">
    <source>
        <dbReference type="EMBL" id="GGX93065.1"/>
    </source>
</evidence>
<proteinExistence type="predicted"/>
<feature type="compositionally biased region" description="Pro residues" evidence="1">
    <location>
        <begin position="84"/>
        <end position="98"/>
    </location>
</feature>